<feature type="domain" description="Bacterial bifunctional deaminase-reductase C-terminal" evidence="1">
    <location>
        <begin position="75"/>
        <end position="173"/>
    </location>
</feature>
<proteinExistence type="predicted"/>
<evidence type="ECO:0000313" key="3">
    <source>
        <dbReference type="Proteomes" id="UP001195422"/>
    </source>
</evidence>
<dbReference type="InterPro" id="IPR002734">
    <property type="entry name" value="RibDG_C"/>
</dbReference>
<keyword evidence="3" id="KW-1185">Reference proteome</keyword>
<dbReference type="Gene3D" id="3.40.430.10">
    <property type="entry name" value="Dihydrofolate Reductase, subunit A"/>
    <property type="match status" value="1"/>
</dbReference>
<evidence type="ECO:0000313" key="2">
    <source>
        <dbReference type="EMBL" id="MBP2399734.1"/>
    </source>
</evidence>
<dbReference type="PANTHER" id="PTHR38011:SF11">
    <property type="entry name" value="2,5-DIAMINO-6-RIBOSYLAMINO-4(3H)-PYRIMIDINONE 5'-PHOSPHATE REDUCTASE"/>
    <property type="match status" value="1"/>
</dbReference>
<protein>
    <submittedName>
        <fullName evidence="2">Dihydrofolate reductase</fullName>
    </submittedName>
</protein>
<dbReference type="RefSeq" id="WP_188948315.1">
    <property type="nucleotide sequence ID" value="NZ_BMPH01000006.1"/>
</dbReference>
<evidence type="ECO:0000259" key="1">
    <source>
        <dbReference type="Pfam" id="PF01872"/>
    </source>
</evidence>
<accession>A0ABS4XTA8</accession>
<dbReference type="Pfam" id="PF01872">
    <property type="entry name" value="RibD_C"/>
    <property type="match status" value="1"/>
</dbReference>
<dbReference type="InterPro" id="IPR050765">
    <property type="entry name" value="Riboflavin_Biosynth_HTPR"/>
</dbReference>
<gene>
    <name evidence="2" type="ORF">JOF39_002815</name>
</gene>
<name>A0ABS4XTA8_GLUPR</name>
<dbReference type="InterPro" id="IPR024072">
    <property type="entry name" value="DHFR-like_dom_sf"/>
</dbReference>
<comment type="caution">
    <text evidence="2">The sequence shown here is derived from an EMBL/GenBank/DDBJ whole genome shotgun (WGS) entry which is preliminary data.</text>
</comment>
<dbReference type="EMBL" id="JAGIOJ010000001">
    <property type="protein sequence ID" value="MBP2399734.1"/>
    <property type="molecule type" value="Genomic_DNA"/>
</dbReference>
<dbReference type="PANTHER" id="PTHR38011">
    <property type="entry name" value="DIHYDROFOLATE REDUCTASE FAMILY PROTEIN (AFU_ORTHOLOGUE AFUA_8G06820)"/>
    <property type="match status" value="1"/>
</dbReference>
<sequence length="186" mass="20542">MGKIVFDAAVTLNGFLADENHSLQWLFEVEGADDPDPGLLPTDVAVHVEGANTYLWVLEHEKFMDEPAKWQAYYGERPTYVFTHRDLPIPEGADVRFLQGQVAQHLPELRATAGDGNIWVLGGGELLGQFLDIDELDELALTIAPATVASGASLLPRAIGSHRLRLVEARQAGPFARLRYEVRKRG</sequence>
<dbReference type="Proteomes" id="UP001195422">
    <property type="component" value="Unassembled WGS sequence"/>
</dbReference>
<reference evidence="2 3" key="1">
    <citation type="submission" date="2021-03" db="EMBL/GenBank/DDBJ databases">
        <title>Sequencing the genomes of 1000 actinobacteria strains.</title>
        <authorList>
            <person name="Klenk H.-P."/>
        </authorList>
    </citation>
    <scope>NUCLEOTIDE SEQUENCE [LARGE SCALE GENOMIC DNA]</scope>
    <source>
        <strain evidence="2 3">DSM 20168</strain>
    </source>
</reference>
<dbReference type="SUPFAM" id="SSF53597">
    <property type="entry name" value="Dihydrofolate reductase-like"/>
    <property type="match status" value="1"/>
</dbReference>
<organism evidence="2 3">
    <name type="scientific">Glutamicibacter protophormiae</name>
    <name type="common">Brevibacterium protophormiae</name>
    <dbReference type="NCBI Taxonomy" id="37930"/>
    <lineage>
        <taxon>Bacteria</taxon>
        <taxon>Bacillati</taxon>
        <taxon>Actinomycetota</taxon>
        <taxon>Actinomycetes</taxon>
        <taxon>Micrococcales</taxon>
        <taxon>Micrococcaceae</taxon>
        <taxon>Glutamicibacter</taxon>
    </lineage>
</organism>